<feature type="domain" description="Ribosome recycling factor" evidence="8">
    <location>
        <begin position="25"/>
        <end position="185"/>
    </location>
</feature>
<reference evidence="9 10" key="1">
    <citation type="submission" date="2019-10" db="EMBL/GenBank/DDBJ databases">
        <title>Extracellular Electron Transfer in a Candidatus Methanoperedens spp. Enrichment Culture.</title>
        <authorList>
            <person name="Berger S."/>
            <person name="Rangel Shaw D."/>
            <person name="Berben T."/>
            <person name="In 'T Zandt M."/>
            <person name="Frank J."/>
            <person name="Reimann J."/>
            <person name="Jetten M.S.M."/>
            <person name="Welte C.U."/>
        </authorList>
    </citation>
    <scope>NUCLEOTIDE SEQUENCE [LARGE SCALE GENOMIC DNA]</scope>
    <source>
        <strain evidence="9">SB12</strain>
    </source>
</reference>
<dbReference type="InterPro" id="IPR023584">
    <property type="entry name" value="Ribosome_recyc_fac_dom"/>
</dbReference>
<accession>A0A833GZD3</accession>
<dbReference type="InterPro" id="IPR002661">
    <property type="entry name" value="Ribosome_recyc_fac"/>
</dbReference>
<dbReference type="OrthoDB" id="9804006at2"/>
<keyword evidence="3 6" id="KW-0963">Cytoplasm</keyword>
<dbReference type="AlphaFoldDB" id="A0A833GZD3"/>
<dbReference type="HAMAP" id="MF_00040">
    <property type="entry name" value="RRF"/>
    <property type="match status" value="1"/>
</dbReference>
<comment type="function">
    <text evidence="5 6">Responsible for the release of ribosomes from messenger RNA at the termination of protein biosynthesis. May increase the efficiency of translation by recycling ribosomes from one round of translation to another.</text>
</comment>
<evidence type="ECO:0000256" key="1">
    <source>
        <dbReference type="ARBA" id="ARBA00004496"/>
    </source>
</evidence>
<dbReference type="Pfam" id="PF01765">
    <property type="entry name" value="RRF"/>
    <property type="match status" value="1"/>
</dbReference>
<dbReference type="PANTHER" id="PTHR20982">
    <property type="entry name" value="RIBOSOME RECYCLING FACTOR"/>
    <property type="match status" value="1"/>
</dbReference>
<gene>
    <name evidence="6" type="primary">frr</name>
    <name evidence="9" type="ORF">F9K24_19145</name>
</gene>
<organism evidence="9 10">
    <name type="scientific">Leptonema illini</name>
    <dbReference type="NCBI Taxonomy" id="183"/>
    <lineage>
        <taxon>Bacteria</taxon>
        <taxon>Pseudomonadati</taxon>
        <taxon>Spirochaetota</taxon>
        <taxon>Spirochaetia</taxon>
        <taxon>Leptospirales</taxon>
        <taxon>Leptospiraceae</taxon>
        <taxon>Leptonema</taxon>
    </lineage>
</organism>
<dbReference type="RefSeq" id="WP_002768952.1">
    <property type="nucleotide sequence ID" value="NZ_JQDG01000011.1"/>
</dbReference>
<name>A0A833GZD3_9LEPT</name>
<comment type="similarity">
    <text evidence="2 6">Belongs to the RRF family.</text>
</comment>
<keyword evidence="7" id="KW-0175">Coiled coil</keyword>
<evidence type="ECO:0000256" key="7">
    <source>
        <dbReference type="SAM" id="Coils"/>
    </source>
</evidence>
<dbReference type="NCBIfam" id="TIGR00496">
    <property type="entry name" value="frr"/>
    <property type="match status" value="1"/>
</dbReference>
<proteinExistence type="inferred from homology"/>
<dbReference type="GO" id="GO:0006415">
    <property type="term" value="P:translational termination"/>
    <property type="evidence" value="ECO:0007669"/>
    <property type="project" value="UniProtKB-UniRule"/>
</dbReference>
<dbReference type="FunFam" id="3.30.1360.40:FF:000001">
    <property type="entry name" value="Ribosome-recycling factor"/>
    <property type="match status" value="1"/>
</dbReference>
<evidence type="ECO:0000313" key="10">
    <source>
        <dbReference type="Proteomes" id="UP000460298"/>
    </source>
</evidence>
<keyword evidence="4 6" id="KW-0648">Protein biosynthesis</keyword>
<sequence length="187" mass="21236">MSEPVQPESIINEAKSRMDRTLENLKREFNTIRSNRANPAMLDGLHAEYYGADTPLNQLATISVPEARILLISPFDKSASSAIEKAILKSDLGLTPSNDGSVIRLILPEMTMDRRQELVKQVKQRLEEAKVAIRNVRRDANDELKKLTHISKDDQKHFQDEIQKITDAHTHKAEEIAKEKEDSILKV</sequence>
<dbReference type="GO" id="GO:0043023">
    <property type="term" value="F:ribosomal large subunit binding"/>
    <property type="evidence" value="ECO:0007669"/>
    <property type="project" value="TreeGrafter"/>
</dbReference>
<comment type="caution">
    <text evidence="9">The sequence shown here is derived from an EMBL/GenBank/DDBJ whole genome shotgun (WGS) entry which is preliminary data.</text>
</comment>
<evidence type="ECO:0000259" key="8">
    <source>
        <dbReference type="Pfam" id="PF01765"/>
    </source>
</evidence>
<protein>
    <recommendedName>
        <fullName evidence="6">Ribosome-recycling factor</fullName>
        <shortName evidence="6">RRF</shortName>
    </recommendedName>
    <alternativeName>
        <fullName evidence="6">Ribosome-releasing factor</fullName>
    </alternativeName>
</protein>
<dbReference type="PANTHER" id="PTHR20982:SF3">
    <property type="entry name" value="MITOCHONDRIAL RIBOSOME RECYCLING FACTOR PSEUDO 1"/>
    <property type="match status" value="1"/>
</dbReference>
<evidence type="ECO:0000313" key="9">
    <source>
        <dbReference type="EMBL" id="KAB2929624.1"/>
    </source>
</evidence>
<dbReference type="Proteomes" id="UP000460298">
    <property type="component" value="Unassembled WGS sequence"/>
</dbReference>
<dbReference type="SUPFAM" id="SSF55194">
    <property type="entry name" value="Ribosome recycling factor, RRF"/>
    <property type="match status" value="1"/>
</dbReference>
<comment type="subcellular location">
    <subcellularLocation>
        <location evidence="1 6">Cytoplasm</location>
    </subcellularLocation>
</comment>
<dbReference type="EMBL" id="WBUI01000028">
    <property type="protein sequence ID" value="KAB2929624.1"/>
    <property type="molecule type" value="Genomic_DNA"/>
</dbReference>
<evidence type="ECO:0000256" key="4">
    <source>
        <dbReference type="ARBA" id="ARBA00022917"/>
    </source>
</evidence>
<dbReference type="GO" id="GO:0005737">
    <property type="term" value="C:cytoplasm"/>
    <property type="evidence" value="ECO:0007669"/>
    <property type="project" value="UniProtKB-SubCell"/>
</dbReference>
<evidence type="ECO:0000256" key="3">
    <source>
        <dbReference type="ARBA" id="ARBA00022490"/>
    </source>
</evidence>
<dbReference type="FunFam" id="1.10.132.20:FF:000001">
    <property type="entry name" value="Ribosome-recycling factor"/>
    <property type="match status" value="1"/>
</dbReference>
<evidence type="ECO:0000256" key="2">
    <source>
        <dbReference type="ARBA" id="ARBA00005912"/>
    </source>
</evidence>
<dbReference type="Gene3D" id="3.30.1360.40">
    <property type="match status" value="1"/>
</dbReference>
<dbReference type="Gene3D" id="1.10.132.20">
    <property type="entry name" value="Ribosome-recycling factor"/>
    <property type="match status" value="1"/>
</dbReference>
<dbReference type="CDD" id="cd00520">
    <property type="entry name" value="RRF"/>
    <property type="match status" value="1"/>
</dbReference>
<evidence type="ECO:0000256" key="5">
    <source>
        <dbReference type="ARBA" id="ARBA00025050"/>
    </source>
</evidence>
<dbReference type="InterPro" id="IPR036191">
    <property type="entry name" value="RRF_sf"/>
</dbReference>
<evidence type="ECO:0000256" key="6">
    <source>
        <dbReference type="HAMAP-Rule" id="MF_00040"/>
    </source>
</evidence>
<feature type="coiled-coil region" evidence="7">
    <location>
        <begin position="112"/>
        <end position="146"/>
    </location>
</feature>